<dbReference type="AlphaFoldDB" id="X1AZP9"/>
<accession>X1AZP9</accession>
<organism evidence="1">
    <name type="scientific">marine sediment metagenome</name>
    <dbReference type="NCBI Taxonomy" id="412755"/>
    <lineage>
        <taxon>unclassified sequences</taxon>
        <taxon>metagenomes</taxon>
        <taxon>ecological metagenomes</taxon>
    </lineage>
</organism>
<proteinExistence type="predicted"/>
<dbReference type="EMBL" id="BART01014494">
    <property type="protein sequence ID" value="GAG88809.1"/>
    <property type="molecule type" value="Genomic_DNA"/>
</dbReference>
<protein>
    <submittedName>
        <fullName evidence="1">Uncharacterized protein</fullName>
    </submittedName>
</protein>
<gene>
    <name evidence="1" type="ORF">S01H4_28867</name>
</gene>
<comment type="caution">
    <text evidence="1">The sequence shown here is derived from an EMBL/GenBank/DDBJ whole genome shotgun (WGS) entry which is preliminary data.</text>
</comment>
<reference evidence="1" key="1">
    <citation type="journal article" date="2014" name="Front. Microbiol.">
        <title>High frequency of phylogenetically diverse reductive dehalogenase-homologous genes in deep subseafloor sedimentary metagenomes.</title>
        <authorList>
            <person name="Kawai M."/>
            <person name="Futagami T."/>
            <person name="Toyoda A."/>
            <person name="Takaki Y."/>
            <person name="Nishi S."/>
            <person name="Hori S."/>
            <person name="Arai W."/>
            <person name="Tsubouchi T."/>
            <person name="Morono Y."/>
            <person name="Uchiyama I."/>
            <person name="Ito T."/>
            <person name="Fujiyama A."/>
            <person name="Inagaki F."/>
            <person name="Takami H."/>
        </authorList>
    </citation>
    <scope>NUCLEOTIDE SEQUENCE</scope>
    <source>
        <strain evidence="1">Expedition CK06-06</strain>
    </source>
</reference>
<name>X1AZP9_9ZZZZ</name>
<evidence type="ECO:0000313" key="1">
    <source>
        <dbReference type="EMBL" id="GAG88809.1"/>
    </source>
</evidence>
<feature type="non-terminal residue" evidence="1">
    <location>
        <position position="44"/>
    </location>
</feature>
<sequence length="44" mass="5107">MEATFNKGTSRDNFNIEAVLDICNEIPIHDLWVHDLVLRFKYGA</sequence>